<name>A0AA88R9R0_9ASTE</name>
<dbReference type="Gene3D" id="3.40.50.150">
    <property type="entry name" value="Vaccinia Virus protein VP39"/>
    <property type="match status" value="1"/>
</dbReference>
<dbReference type="GO" id="GO:0046872">
    <property type="term" value="F:metal ion binding"/>
    <property type="evidence" value="ECO:0007669"/>
    <property type="project" value="UniProtKB-KW"/>
</dbReference>
<dbReference type="Proteomes" id="UP001187471">
    <property type="component" value="Unassembled WGS sequence"/>
</dbReference>
<dbReference type="Pfam" id="PF03492">
    <property type="entry name" value="Methyltransf_7"/>
    <property type="match status" value="1"/>
</dbReference>
<dbReference type="SUPFAM" id="SSF53335">
    <property type="entry name" value="S-adenosyl-L-methionine-dependent methyltransferases"/>
    <property type="match status" value="1"/>
</dbReference>
<dbReference type="GO" id="GO:0008168">
    <property type="term" value="F:methyltransferase activity"/>
    <property type="evidence" value="ECO:0007669"/>
    <property type="project" value="UniProtKB-KW"/>
</dbReference>
<keyword evidence="2" id="KW-0489">Methyltransferase</keyword>
<dbReference type="Gene3D" id="1.10.1200.270">
    <property type="entry name" value="Methyltransferase, alpha-helical capping domain"/>
    <property type="match status" value="1"/>
</dbReference>
<keyword evidence="4" id="KW-0479">Metal-binding</keyword>
<protein>
    <recommendedName>
        <fullName evidence="8">S-adenosylmethionine-dependent methyltransferase</fullName>
    </recommendedName>
</protein>
<evidence type="ECO:0000256" key="3">
    <source>
        <dbReference type="ARBA" id="ARBA00022679"/>
    </source>
</evidence>
<dbReference type="InterPro" id="IPR029063">
    <property type="entry name" value="SAM-dependent_MTases_sf"/>
</dbReference>
<dbReference type="AlphaFoldDB" id="A0AA88R9R0"/>
<evidence type="ECO:0000313" key="6">
    <source>
        <dbReference type="EMBL" id="KAK2972475.1"/>
    </source>
</evidence>
<keyword evidence="3" id="KW-0808">Transferase</keyword>
<evidence type="ECO:0000256" key="4">
    <source>
        <dbReference type="ARBA" id="ARBA00022723"/>
    </source>
</evidence>
<evidence type="ECO:0000313" key="7">
    <source>
        <dbReference type="Proteomes" id="UP001187471"/>
    </source>
</evidence>
<evidence type="ECO:0000256" key="2">
    <source>
        <dbReference type="ARBA" id="ARBA00022603"/>
    </source>
</evidence>
<accession>A0AA88R9R0</accession>
<proteinExistence type="inferred from homology"/>
<dbReference type="GO" id="GO:0032259">
    <property type="term" value="P:methylation"/>
    <property type="evidence" value="ECO:0007669"/>
    <property type="project" value="UniProtKB-KW"/>
</dbReference>
<reference evidence="6" key="1">
    <citation type="submission" date="2022-12" db="EMBL/GenBank/DDBJ databases">
        <title>Draft genome assemblies for two species of Escallonia (Escalloniales).</title>
        <authorList>
            <person name="Chanderbali A."/>
            <person name="Dervinis C."/>
            <person name="Anghel I."/>
            <person name="Soltis D."/>
            <person name="Soltis P."/>
            <person name="Zapata F."/>
        </authorList>
    </citation>
    <scope>NUCLEOTIDE SEQUENCE</scope>
    <source>
        <strain evidence="6">UCBG92.1500</strain>
        <tissue evidence="6">Leaf</tissue>
    </source>
</reference>
<evidence type="ECO:0000256" key="1">
    <source>
        <dbReference type="ARBA" id="ARBA00007967"/>
    </source>
</evidence>
<gene>
    <name evidence="6" type="ORF">RJ640_013388</name>
</gene>
<keyword evidence="5" id="KW-0460">Magnesium</keyword>
<dbReference type="EMBL" id="JAVXUO010002522">
    <property type="protein sequence ID" value="KAK2972475.1"/>
    <property type="molecule type" value="Genomic_DNA"/>
</dbReference>
<evidence type="ECO:0000256" key="5">
    <source>
        <dbReference type="ARBA" id="ARBA00022842"/>
    </source>
</evidence>
<organism evidence="6 7">
    <name type="scientific">Escallonia rubra</name>
    <dbReference type="NCBI Taxonomy" id="112253"/>
    <lineage>
        <taxon>Eukaryota</taxon>
        <taxon>Viridiplantae</taxon>
        <taxon>Streptophyta</taxon>
        <taxon>Embryophyta</taxon>
        <taxon>Tracheophyta</taxon>
        <taxon>Spermatophyta</taxon>
        <taxon>Magnoliopsida</taxon>
        <taxon>eudicotyledons</taxon>
        <taxon>Gunneridae</taxon>
        <taxon>Pentapetalae</taxon>
        <taxon>asterids</taxon>
        <taxon>campanulids</taxon>
        <taxon>Escalloniales</taxon>
        <taxon>Escalloniaceae</taxon>
        <taxon>Escallonia</taxon>
    </lineage>
</organism>
<evidence type="ECO:0008006" key="8">
    <source>
        <dbReference type="Google" id="ProtNLM"/>
    </source>
</evidence>
<dbReference type="PANTHER" id="PTHR31009">
    <property type="entry name" value="S-ADENOSYL-L-METHIONINE:CARBOXYL METHYLTRANSFERASE FAMILY PROTEIN"/>
    <property type="match status" value="1"/>
</dbReference>
<dbReference type="InterPro" id="IPR042086">
    <property type="entry name" value="MeTrfase_capping"/>
</dbReference>
<comment type="caution">
    <text evidence="6">The sequence shown here is derived from an EMBL/GenBank/DDBJ whole genome shotgun (WGS) entry which is preliminary data.</text>
</comment>
<keyword evidence="7" id="KW-1185">Reference proteome</keyword>
<dbReference type="InterPro" id="IPR005299">
    <property type="entry name" value="MeTrfase_7"/>
</dbReference>
<sequence>MIVKMMNNEVIAEKLDIDKLSSTSNTFHIADLGYDFNTLFTSLIPEKSYFVAGVPCSFYGRLFLQSSLDIVHVSYAIHWLSKVPGEVLDINSPSWNKGKIYYTSASDEVFNAYAAQFANDMNNFLNARAEEVVVGGLVLLVMIAIPDGVHRSQSASGMVYDALGLCLMDMAHEIHL</sequence>
<comment type="similarity">
    <text evidence="1">Belongs to the methyltransferase superfamily. Type-7 methyltransferase family.</text>
</comment>